<organism evidence="4 7">
    <name type="scientific">Candidatus Infernicultor aquiphilus</name>
    <dbReference type="NCBI Taxonomy" id="1805029"/>
    <lineage>
        <taxon>Bacteria</taxon>
        <taxon>Pseudomonadati</taxon>
        <taxon>Atribacterota</taxon>
        <taxon>Candidatus Phoenicimicrobiia</taxon>
        <taxon>Candidatus Pheonicimicrobiales</taxon>
        <taxon>Candidatus Phoenicimicrobiaceae</taxon>
        <taxon>Candidatus Infernicultor</taxon>
    </lineage>
</organism>
<dbReference type="Proteomes" id="UP000228560">
    <property type="component" value="Unassembled WGS sequence"/>
</dbReference>
<protein>
    <submittedName>
        <fullName evidence="4">MBL fold hydrolase</fullName>
    </submittedName>
</protein>
<dbReference type="Proteomes" id="UP000182763">
    <property type="component" value="Unassembled WGS sequence"/>
</dbReference>
<reference evidence="4 7" key="1">
    <citation type="journal article" date="2016" name="Environ. Microbiol.">
        <title>Genomic resolution of a cold subsurface aquifer community provides metabolic insights for novel microbes adapted to high CO concentrations.</title>
        <authorList>
            <person name="Probst A.J."/>
            <person name="Castelle C.J."/>
            <person name="Singh A."/>
            <person name="Brown C.T."/>
            <person name="Anantharaman K."/>
            <person name="Sharon I."/>
            <person name="Hug L.A."/>
            <person name="Burstein D."/>
            <person name="Emerson J.B."/>
            <person name="Thomas B.C."/>
            <person name="Banfield J.F."/>
        </authorList>
    </citation>
    <scope>NUCLEOTIDE SEQUENCE [LARGE SCALE GENOMIC DNA]</scope>
    <source>
        <strain evidence="4">CG2_30_33_13</strain>
    </source>
</reference>
<feature type="domain" description="Metallo-beta-lactamase" evidence="2">
    <location>
        <begin position="13"/>
        <end position="248"/>
    </location>
</feature>
<dbReference type="EMBL" id="MNYY01000103">
    <property type="protein sequence ID" value="OIP69336.1"/>
    <property type="molecule type" value="Genomic_DNA"/>
</dbReference>
<dbReference type="GO" id="GO:0004521">
    <property type="term" value="F:RNA endonuclease activity"/>
    <property type="evidence" value="ECO:0007669"/>
    <property type="project" value="TreeGrafter"/>
</dbReference>
<dbReference type="InterPro" id="IPR050698">
    <property type="entry name" value="MBL"/>
</dbReference>
<accession>A0A1J5GQS2</accession>
<accession>A0A2M8CF78</accession>
<dbReference type="Pfam" id="PF16661">
    <property type="entry name" value="Lactamase_B_6"/>
    <property type="match status" value="1"/>
</dbReference>
<dbReference type="STRING" id="1805029.AUK42_05335"/>
<dbReference type="EMBL" id="PFIP01000047">
    <property type="protein sequence ID" value="PIX34813.1"/>
    <property type="molecule type" value="Genomic_DNA"/>
</dbReference>
<evidence type="ECO:0000313" key="8">
    <source>
        <dbReference type="Proteomes" id="UP000228560"/>
    </source>
</evidence>
<dbReference type="InterPro" id="IPR001279">
    <property type="entry name" value="Metallo-B-lactamas"/>
</dbReference>
<name>A0A1J5GQS2_9BACT</name>
<dbReference type="EMBL" id="PFTV01000038">
    <property type="protein sequence ID" value="PJB57722.1"/>
    <property type="molecule type" value="Genomic_DNA"/>
</dbReference>
<dbReference type="Gene3D" id="3.40.50.10890">
    <property type="match status" value="1"/>
</dbReference>
<reference evidence="5" key="3">
    <citation type="submission" date="2017-09" db="EMBL/GenBank/DDBJ databases">
        <title>Depth-based differentiation of microbial function through sediment-hosted aquifers and enrichment of novel symbionts in the deep terrestrial subsurface.</title>
        <authorList>
            <person name="Probst A.J."/>
            <person name="Ladd B."/>
            <person name="Jarett J.K."/>
            <person name="Geller-Mcgrath D.E."/>
            <person name="Sieber C.M.K."/>
            <person name="Emerson J.B."/>
            <person name="Anantharaman K."/>
            <person name="Thomas B.C."/>
            <person name="Malmstrom R."/>
            <person name="Stieglmeier M."/>
            <person name="Klingl A."/>
            <person name="Woyke T."/>
            <person name="Ryan C.M."/>
            <person name="Banfield J.F."/>
        </authorList>
    </citation>
    <scope>NUCLEOTIDE SEQUENCE</scope>
    <source>
        <strain evidence="5">CG_4_8_14_3_um_filter_34_18</strain>
    </source>
</reference>
<feature type="domain" description="Beta-Casp" evidence="3">
    <location>
        <begin position="253"/>
        <end position="384"/>
    </location>
</feature>
<evidence type="ECO:0000256" key="1">
    <source>
        <dbReference type="ARBA" id="ARBA00022801"/>
    </source>
</evidence>
<reference evidence="8 9" key="2">
    <citation type="submission" date="2017-09" db="EMBL/GenBank/DDBJ databases">
        <title>Depth-based differentiation of microbial function through sediment-hosted aquifers and enrichment of novel symbionts in the deep terrestrial subsurface.</title>
        <authorList>
            <person name="Probst A.J."/>
            <person name="Ladd B."/>
            <person name="Jarett J.K."/>
            <person name="Geller-Mcgrath D.E."/>
            <person name="Sieber C.M."/>
            <person name="Emerson J.B."/>
            <person name="Anantharaman K."/>
            <person name="Thomas B.C."/>
            <person name="Malmstrom R."/>
            <person name="Stieglmeier M."/>
            <person name="Klingl A."/>
            <person name="Woyke T."/>
            <person name="Ryan C.M."/>
            <person name="Banfield J.F."/>
        </authorList>
    </citation>
    <scope>NUCLEOTIDE SEQUENCE [LARGE SCALE GENOMIC DNA]</scope>
    <source>
        <strain evidence="6">CG_4_9_14_3_um_filter_33_16</strain>
    </source>
</reference>
<comment type="caution">
    <text evidence="4">The sequence shown here is derived from an EMBL/GenBank/DDBJ whole genome shotgun (WGS) entry which is preliminary data.</text>
</comment>
<sequence>MKISFLGATKMVTGSNFLIETKNTKFLIDCGLFQGSKSINRMNYEPFNFNPEEIDFMVLSHAHMDHSGRIPKLIKKGFKGNIYSTKATADLSSIMLPDSGHIQEMENEWDNRKRNRSGEELREPLYTVKEAEESLKYFKPVLYDQKIELNQEITLRFRDAGHILGSSIVELWIKEDNQETKLVFSGDLGRRDRPILRDPSLIDEADYLMVESTYGNKLHHPSEDDAKKLISIINTTVKRGGNVVIPSFAVERAQDIIYELNKYYNEYIKTEDQDFLKVPVYIDSPLTVSATEIFLRNPDCFDEKTLNLIKAGNNPLDFHNLKFTKTVEESKQLNFSQESKVIISASGMCTAGRIKHHLKHNLWRKESSIVFVGYQANGTLGRRIKEGEKVVKIFGEEIQVNAEIHSLEGFSSHADREGIMWWIKGFKNKPKKIFIVHGEEEAMEEVSRKIEEELKIKTHIPELRETLSIEGERVLTGGRIEIDRRSKEAKEIGESIEKLKSTFGLVLPRLEYETKGSADNKELNINNIKNKLMEIQKSILDLNMLINKLRQ</sequence>
<dbReference type="CDD" id="cd16295">
    <property type="entry name" value="TTHA0252-CPSF-like_MBL-fold"/>
    <property type="match status" value="1"/>
</dbReference>
<dbReference type="InterPro" id="IPR011108">
    <property type="entry name" value="RMMBL"/>
</dbReference>
<dbReference type="PANTHER" id="PTHR11203">
    <property type="entry name" value="CLEAVAGE AND POLYADENYLATION SPECIFICITY FACTOR FAMILY MEMBER"/>
    <property type="match status" value="1"/>
</dbReference>
<dbReference type="SMART" id="SM01027">
    <property type="entry name" value="Beta-Casp"/>
    <property type="match status" value="1"/>
</dbReference>
<evidence type="ECO:0000313" key="9">
    <source>
        <dbReference type="Proteomes" id="UP000231493"/>
    </source>
</evidence>
<dbReference type="SUPFAM" id="SSF56281">
    <property type="entry name" value="Metallo-hydrolase/oxidoreductase"/>
    <property type="match status" value="1"/>
</dbReference>
<evidence type="ECO:0000313" key="6">
    <source>
        <dbReference type="EMBL" id="PJB57722.1"/>
    </source>
</evidence>
<evidence type="ECO:0000313" key="4">
    <source>
        <dbReference type="EMBL" id="OIP69336.1"/>
    </source>
</evidence>
<dbReference type="Pfam" id="PF07521">
    <property type="entry name" value="RMMBL"/>
    <property type="match status" value="1"/>
</dbReference>
<dbReference type="GO" id="GO:0016787">
    <property type="term" value="F:hydrolase activity"/>
    <property type="evidence" value="ECO:0007669"/>
    <property type="project" value="UniProtKB-KW"/>
</dbReference>
<dbReference type="Proteomes" id="UP000231493">
    <property type="component" value="Unassembled WGS sequence"/>
</dbReference>
<evidence type="ECO:0000259" key="2">
    <source>
        <dbReference type="SMART" id="SM00849"/>
    </source>
</evidence>
<evidence type="ECO:0000313" key="5">
    <source>
        <dbReference type="EMBL" id="PIX34813.1"/>
    </source>
</evidence>
<dbReference type="InterPro" id="IPR022712">
    <property type="entry name" value="Beta_Casp"/>
</dbReference>
<dbReference type="SMART" id="SM00849">
    <property type="entry name" value="Lactamase_B"/>
    <property type="match status" value="1"/>
</dbReference>
<gene>
    <name evidence="4" type="ORF">AUK42_05335</name>
    <name evidence="6" type="ORF">CO097_01575</name>
    <name evidence="5" type="ORF">COZ58_02545</name>
</gene>
<accession>A0A2M7K9K9</accession>
<dbReference type="PANTHER" id="PTHR11203:SF37">
    <property type="entry name" value="INTEGRATOR COMPLEX SUBUNIT 11"/>
    <property type="match status" value="1"/>
</dbReference>
<evidence type="ECO:0000313" key="7">
    <source>
        <dbReference type="Proteomes" id="UP000182763"/>
    </source>
</evidence>
<dbReference type="InterPro" id="IPR036866">
    <property type="entry name" value="RibonucZ/Hydroxyglut_hydro"/>
</dbReference>
<dbReference type="AlphaFoldDB" id="A0A1J5GQS2"/>
<evidence type="ECO:0000259" key="3">
    <source>
        <dbReference type="SMART" id="SM01027"/>
    </source>
</evidence>
<dbReference type="Pfam" id="PF10996">
    <property type="entry name" value="Beta-Casp"/>
    <property type="match status" value="1"/>
</dbReference>
<dbReference type="Gene3D" id="3.60.15.10">
    <property type="entry name" value="Ribonuclease Z/Hydroxyacylglutathione hydrolase-like"/>
    <property type="match status" value="1"/>
</dbReference>
<keyword evidence="1 4" id="KW-0378">Hydrolase</keyword>
<proteinExistence type="predicted"/>